<gene>
    <name evidence="1" type="ORF">Megvenef_00437</name>
</gene>
<accession>A0ABU5NBB8</accession>
<name>A0ABU5NBB8_9RICK</name>
<evidence type="ECO:0008006" key="3">
    <source>
        <dbReference type="Google" id="ProtNLM"/>
    </source>
</evidence>
<dbReference type="Proteomes" id="UP001291687">
    <property type="component" value="Unassembled WGS sequence"/>
</dbReference>
<comment type="caution">
    <text evidence="1">The sequence shown here is derived from an EMBL/GenBank/DDBJ whole genome shotgun (WGS) entry which is preliminary data.</text>
</comment>
<organism evidence="1 2">
    <name type="scientific">Candidatus Megaera venefica</name>
    <dbReference type="NCBI Taxonomy" id="2055910"/>
    <lineage>
        <taxon>Bacteria</taxon>
        <taxon>Pseudomonadati</taxon>
        <taxon>Pseudomonadota</taxon>
        <taxon>Alphaproteobacteria</taxon>
        <taxon>Rickettsiales</taxon>
        <taxon>Rickettsiaceae</taxon>
        <taxon>Candidatus Megaera</taxon>
    </lineage>
</organism>
<evidence type="ECO:0000313" key="2">
    <source>
        <dbReference type="Proteomes" id="UP001291687"/>
    </source>
</evidence>
<evidence type="ECO:0000313" key="1">
    <source>
        <dbReference type="EMBL" id="MEA0970472.1"/>
    </source>
</evidence>
<sequence>MSLKIMIEALIRASIKPISRNKGSNTKIGNDAIIALLLFVSKIYIATIE</sequence>
<protein>
    <recommendedName>
        <fullName evidence="3">Transposase</fullName>
    </recommendedName>
</protein>
<keyword evidence="2" id="KW-1185">Reference proteome</keyword>
<dbReference type="EMBL" id="JARJFB010000020">
    <property type="protein sequence ID" value="MEA0970472.1"/>
    <property type="molecule type" value="Genomic_DNA"/>
</dbReference>
<reference evidence="1 2" key="1">
    <citation type="submission" date="2023-03" db="EMBL/GenBank/DDBJ databases">
        <title>Host association and intracellularity evolved multiple times independently in the Rickettsiales.</title>
        <authorList>
            <person name="Castelli M."/>
            <person name="Nardi T."/>
            <person name="Gammuto L."/>
            <person name="Bellinzona G."/>
            <person name="Sabaneyeva E."/>
            <person name="Potekhin A."/>
            <person name="Serra V."/>
            <person name="Petroni G."/>
            <person name="Sassera D."/>
        </authorList>
    </citation>
    <scope>NUCLEOTIDE SEQUENCE [LARGE SCALE GENOMIC DNA]</scope>
    <source>
        <strain evidence="1 2">Sr 2-6</strain>
    </source>
</reference>
<proteinExistence type="predicted"/>